<evidence type="ECO:0000256" key="4">
    <source>
        <dbReference type="ARBA" id="ARBA00022695"/>
    </source>
</evidence>
<evidence type="ECO:0000259" key="9">
    <source>
        <dbReference type="Pfam" id="PF06144"/>
    </source>
</evidence>
<dbReference type="InterPro" id="IPR005790">
    <property type="entry name" value="DNA_polIII_delta"/>
</dbReference>
<protein>
    <recommendedName>
        <fullName evidence="2">DNA polymerase III subunit delta</fullName>
        <ecNumber evidence="1">2.7.7.7</ecNumber>
    </recommendedName>
</protein>
<dbReference type="InterPro" id="IPR010372">
    <property type="entry name" value="DNA_pol3_delta_N"/>
</dbReference>
<keyword evidence="5" id="KW-0235">DNA replication</keyword>
<evidence type="ECO:0000256" key="7">
    <source>
        <dbReference type="ARBA" id="ARBA00034754"/>
    </source>
</evidence>
<comment type="caution">
    <text evidence="10">The sequence shown here is derived from an EMBL/GenBank/DDBJ whole genome shotgun (WGS) entry which is preliminary data.</text>
</comment>
<feature type="domain" description="DNA polymerase III delta N-terminal" evidence="9">
    <location>
        <begin position="24"/>
        <end position="123"/>
    </location>
</feature>
<sequence length="345" mass="37247">MAQKKSHEVDGWLARPDPSVPIVLIYGPDRGLVSERAAAFAAKTGLPLDDPFSVIKLDANDADQDGRLLDEARTVSMFTDRRLVWVKGIGNHASIVKDVASLLSEPPRDTIILLEAGDLKKTSPLRKAVEDAKTAMALPCYADDARGVDGLIDEALAKAGLRIALEARQLLKANLGGDRLASRGEIEKLVLYCNGASAITVDDVRNLIGDVAGQSADEIVDAVLCGRVAEFDRLFSRYLAGGNPSFVILSAALRQVQGLQILREQMDKEGKPASAVVASARPPIFYSRKKNVELALQRWTQSMLQSAADRLLGAVLRTRQQQALASELSRQALFALAVESARVGR</sequence>
<keyword evidence="11" id="KW-1185">Reference proteome</keyword>
<dbReference type="InterPro" id="IPR027417">
    <property type="entry name" value="P-loop_NTPase"/>
</dbReference>
<evidence type="ECO:0000313" key="11">
    <source>
        <dbReference type="Proteomes" id="UP001597373"/>
    </source>
</evidence>
<evidence type="ECO:0000256" key="5">
    <source>
        <dbReference type="ARBA" id="ARBA00022705"/>
    </source>
</evidence>
<dbReference type="NCBIfam" id="TIGR01128">
    <property type="entry name" value="holA"/>
    <property type="match status" value="1"/>
</dbReference>
<dbReference type="SUPFAM" id="SSF48019">
    <property type="entry name" value="post-AAA+ oligomerization domain-like"/>
    <property type="match status" value="1"/>
</dbReference>
<dbReference type="GO" id="GO:0003887">
    <property type="term" value="F:DNA-directed DNA polymerase activity"/>
    <property type="evidence" value="ECO:0007669"/>
    <property type="project" value="UniProtKB-EC"/>
</dbReference>
<evidence type="ECO:0000256" key="8">
    <source>
        <dbReference type="ARBA" id="ARBA00049244"/>
    </source>
</evidence>
<keyword evidence="6" id="KW-0239">DNA-directed DNA polymerase</keyword>
<dbReference type="Proteomes" id="UP001597373">
    <property type="component" value="Unassembled WGS sequence"/>
</dbReference>
<proteinExistence type="inferred from homology"/>
<dbReference type="Gene3D" id="1.20.272.10">
    <property type="match status" value="1"/>
</dbReference>
<dbReference type="Pfam" id="PF06144">
    <property type="entry name" value="DNA_pol3_delta"/>
    <property type="match status" value="1"/>
</dbReference>
<organism evidence="10 11">
    <name type="scientific">Chelativorans composti</name>
    <dbReference type="NCBI Taxonomy" id="768533"/>
    <lineage>
        <taxon>Bacteria</taxon>
        <taxon>Pseudomonadati</taxon>
        <taxon>Pseudomonadota</taxon>
        <taxon>Alphaproteobacteria</taxon>
        <taxon>Hyphomicrobiales</taxon>
        <taxon>Phyllobacteriaceae</taxon>
        <taxon>Chelativorans</taxon>
    </lineage>
</organism>
<evidence type="ECO:0000256" key="2">
    <source>
        <dbReference type="ARBA" id="ARBA00017703"/>
    </source>
</evidence>
<keyword evidence="3 10" id="KW-0808">Transferase</keyword>
<dbReference type="Gene3D" id="3.40.50.300">
    <property type="entry name" value="P-loop containing nucleotide triphosphate hydrolases"/>
    <property type="match status" value="1"/>
</dbReference>
<gene>
    <name evidence="10" type="primary">holA</name>
    <name evidence="10" type="ORF">ACFSMZ_06095</name>
</gene>
<keyword evidence="4 10" id="KW-0548">Nucleotidyltransferase</keyword>
<evidence type="ECO:0000256" key="1">
    <source>
        <dbReference type="ARBA" id="ARBA00012417"/>
    </source>
</evidence>
<comment type="catalytic activity">
    <reaction evidence="8">
        <text>DNA(n) + a 2'-deoxyribonucleoside 5'-triphosphate = DNA(n+1) + diphosphate</text>
        <dbReference type="Rhea" id="RHEA:22508"/>
        <dbReference type="Rhea" id="RHEA-COMP:17339"/>
        <dbReference type="Rhea" id="RHEA-COMP:17340"/>
        <dbReference type="ChEBI" id="CHEBI:33019"/>
        <dbReference type="ChEBI" id="CHEBI:61560"/>
        <dbReference type="ChEBI" id="CHEBI:173112"/>
        <dbReference type="EC" id="2.7.7.7"/>
    </reaction>
</comment>
<dbReference type="Gene3D" id="1.10.8.60">
    <property type="match status" value="1"/>
</dbReference>
<dbReference type="PANTHER" id="PTHR34388:SF1">
    <property type="entry name" value="DNA POLYMERASE III SUBUNIT DELTA"/>
    <property type="match status" value="1"/>
</dbReference>
<dbReference type="SUPFAM" id="SSF52540">
    <property type="entry name" value="P-loop containing nucleoside triphosphate hydrolases"/>
    <property type="match status" value="1"/>
</dbReference>
<evidence type="ECO:0000256" key="3">
    <source>
        <dbReference type="ARBA" id="ARBA00022679"/>
    </source>
</evidence>
<dbReference type="RefSeq" id="WP_345098654.1">
    <property type="nucleotide sequence ID" value="NZ_BAABGS010000018.1"/>
</dbReference>
<reference evidence="11" key="1">
    <citation type="journal article" date="2019" name="Int. J. Syst. Evol. Microbiol.">
        <title>The Global Catalogue of Microorganisms (GCM) 10K type strain sequencing project: providing services to taxonomists for standard genome sequencing and annotation.</title>
        <authorList>
            <consortium name="The Broad Institute Genomics Platform"/>
            <consortium name="The Broad Institute Genome Sequencing Center for Infectious Disease"/>
            <person name="Wu L."/>
            <person name="Ma J."/>
        </authorList>
    </citation>
    <scope>NUCLEOTIDE SEQUENCE [LARGE SCALE GENOMIC DNA]</scope>
    <source>
        <strain evidence="11">KCTC 23707</strain>
    </source>
</reference>
<accession>A0ABW5DEI4</accession>
<dbReference type="InterPro" id="IPR008921">
    <property type="entry name" value="DNA_pol3_clamp-load_cplx_C"/>
</dbReference>
<evidence type="ECO:0000256" key="6">
    <source>
        <dbReference type="ARBA" id="ARBA00022932"/>
    </source>
</evidence>
<dbReference type="EC" id="2.7.7.7" evidence="1"/>
<evidence type="ECO:0000313" key="10">
    <source>
        <dbReference type="EMBL" id="MFD2259332.1"/>
    </source>
</evidence>
<dbReference type="EMBL" id="JBHUIR010000020">
    <property type="protein sequence ID" value="MFD2259332.1"/>
    <property type="molecule type" value="Genomic_DNA"/>
</dbReference>
<comment type="similarity">
    <text evidence="7">Belongs to the DNA polymerase HolA subunit family.</text>
</comment>
<name>A0ABW5DEI4_9HYPH</name>
<dbReference type="PANTHER" id="PTHR34388">
    <property type="entry name" value="DNA POLYMERASE III SUBUNIT DELTA"/>
    <property type="match status" value="1"/>
</dbReference>